<proteinExistence type="predicted"/>
<organism evidence="2 3">
    <name type="scientific">Punica granatum</name>
    <name type="common">Pomegranate</name>
    <dbReference type="NCBI Taxonomy" id="22663"/>
    <lineage>
        <taxon>Eukaryota</taxon>
        <taxon>Viridiplantae</taxon>
        <taxon>Streptophyta</taxon>
        <taxon>Embryophyta</taxon>
        <taxon>Tracheophyta</taxon>
        <taxon>Spermatophyta</taxon>
        <taxon>Magnoliopsida</taxon>
        <taxon>eudicotyledons</taxon>
        <taxon>Gunneridae</taxon>
        <taxon>Pentapetalae</taxon>
        <taxon>rosids</taxon>
        <taxon>malvids</taxon>
        <taxon>Myrtales</taxon>
        <taxon>Lythraceae</taxon>
        <taxon>Punica</taxon>
    </lineage>
</organism>
<accession>A0A6P8BQ46</accession>
<name>A0A6P8BQ46_PUNGR</name>
<dbReference type="AlphaFoldDB" id="A0A6P8BQ46"/>
<feature type="region of interest" description="Disordered" evidence="1">
    <location>
        <begin position="263"/>
        <end position="291"/>
    </location>
</feature>
<feature type="compositionally biased region" description="Basic and acidic residues" evidence="1">
    <location>
        <begin position="279"/>
        <end position="291"/>
    </location>
</feature>
<sequence>MDIGKTIFDVVLQCWDCISKYLAYIQSLEDNVGALRRKKDDLSHVFEDVNRRVMLAEGEHKRGEQEMHNSCLCSLCPKNCRSRYKQSKLAEAMKSTVEAQVTQGRNFKDDIAYEPADLILERSLNVLRSKMDELVSVFEDVNRQVKEAEDRHIKRTSEVGSWLDRVGVLKEEVGKLLDKGEQEIRNSRLSSGDRSPKNTQTCYELSKLSDEKKSAVQEELLKGHLYSVGGMALELAGTAFDFATTILVPTKKGFNMSAFGQHKNEQSQLELPAGSPTDVLEKEDLEAKKAP</sequence>
<dbReference type="Proteomes" id="UP000515151">
    <property type="component" value="Chromosome 8"/>
</dbReference>
<protein>
    <submittedName>
        <fullName evidence="3">Uncharacterized protein LOC116187537</fullName>
    </submittedName>
</protein>
<keyword evidence="2" id="KW-1185">Reference proteome</keyword>
<dbReference type="RefSeq" id="XP_031372140.1">
    <property type="nucleotide sequence ID" value="XM_031516280.1"/>
</dbReference>
<reference evidence="2" key="1">
    <citation type="journal article" date="2020" name="Plant Biotechnol. J.">
        <title>The pomegranate (Punica granatum L.) draft genome dissects genetic divergence between soft- and hard-seeded cultivars.</title>
        <authorList>
            <person name="Luo X."/>
            <person name="Li H."/>
            <person name="Wu Z."/>
            <person name="Yao W."/>
            <person name="Zhao P."/>
            <person name="Cao D."/>
            <person name="Yu H."/>
            <person name="Li K."/>
            <person name="Poudel K."/>
            <person name="Zhao D."/>
            <person name="Zhang F."/>
            <person name="Xia X."/>
            <person name="Chen L."/>
            <person name="Wang Q."/>
            <person name="Jing D."/>
            <person name="Cao S."/>
        </authorList>
    </citation>
    <scope>NUCLEOTIDE SEQUENCE [LARGE SCALE GENOMIC DNA]</scope>
    <source>
        <strain evidence="2">cv. Tunisia</strain>
    </source>
</reference>
<dbReference type="GeneID" id="116187537"/>
<evidence type="ECO:0000313" key="3">
    <source>
        <dbReference type="RefSeq" id="XP_031372140.1"/>
    </source>
</evidence>
<evidence type="ECO:0000256" key="1">
    <source>
        <dbReference type="SAM" id="MobiDB-lite"/>
    </source>
</evidence>
<evidence type="ECO:0000313" key="2">
    <source>
        <dbReference type="Proteomes" id="UP000515151"/>
    </source>
</evidence>
<gene>
    <name evidence="3" type="primary">LOC116187537</name>
</gene>
<reference evidence="3" key="2">
    <citation type="submission" date="2025-08" db="UniProtKB">
        <authorList>
            <consortium name="RefSeq"/>
        </authorList>
    </citation>
    <scope>IDENTIFICATION</scope>
    <source>
        <tissue evidence="3">Leaf</tissue>
    </source>
</reference>